<dbReference type="SUPFAM" id="SSF54556">
    <property type="entry name" value="Chitinase insertion domain"/>
    <property type="match status" value="1"/>
</dbReference>
<dbReference type="InterPro" id="IPR050314">
    <property type="entry name" value="Glycosyl_Hydrlase_18"/>
</dbReference>
<dbReference type="EC" id="3.2.1.14" evidence="2"/>
<dbReference type="GO" id="GO:0008061">
    <property type="term" value="F:chitin binding"/>
    <property type="evidence" value="ECO:0007669"/>
    <property type="project" value="InterPro"/>
</dbReference>
<dbReference type="PANTHER" id="PTHR11177:SF317">
    <property type="entry name" value="CHITINASE 12-RELATED"/>
    <property type="match status" value="1"/>
</dbReference>
<feature type="domain" description="GH18" evidence="9">
    <location>
        <begin position="38"/>
        <end position="441"/>
    </location>
</feature>
<keyword evidence="3 6" id="KW-0378">Hydrolase</keyword>
<protein>
    <recommendedName>
        <fullName evidence="2">chitinase</fullName>
        <ecNumber evidence="2">3.2.1.14</ecNumber>
    </recommendedName>
</protein>
<dbReference type="Pfam" id="PF00704">
    <property type="entry name" value="Glyco_hydro_18"/>
    <property type="match status" value="1"/>
</dbReference>
<dbReference type="InterPro" id="IPR011583">
    <property type="entry name" value="Chitinase_II/V-like_cat"/>
</dbReference>
<evidence type="ECO:0000256" key="5">
    <source>
        <dbReference type="ARBA" id="ARBA00023295"/>
    </source>
</evidence>
<feature type="signal peptide" evidence="8">
    <location>
        <begin position="1"/>
        <end position="27"/>
    </location>
</feature>
<dbReference type="GO" id="GO:0006032">
    <property type="term" value="P:chitin catabolic process"/>
    <property type="evidence" value="ECO:0007669"/>
    <property type="project" value="UniProtKB-KW"/>
</dbReference>
<dbReference type="Gene3D" id="3.10.50.10">
    <property type="match status" value="1"/>
</dbReference>
<keyword evidence="4" id="KW-0146">Chitin degradation</keyword>
<dbReference type="Proteomes" id="UP000617734">
    <property type="component" value="Unassembled WGS sequence"/>
</dbReference>
<dbReference type="GO" id="GO:0008843">
    <property type="term" value="F:endochitinase activity"/>
    <property type="evidence" value="ECO:0007669"/>
    <property type="project" value="UniProtKB-EC"/>
</dbReference>
<dbReference type="InterPro" id="IPR017853">
    <property type="entry name" value="GH"/>
</dbReference>
<evidence type="ECO:0000256" key="2">
    <source>
        <dbReference type="ARBA" id="ARBA00012729"/>
    </source>
</evidence>
<keyword evidence="5 6" id="KW-0326">Glycosidase</keyword>
<dbReference type="PROSITE" id="PS01095">
    <property type="entry name" value="GH18_1"/>
    <property type="match status" value="1"/>
</dbReference>
<evidence type="ECO:0000313" key="11">
    <source>
        <dbReference type="Proteomes" id="UP000617734"/>
    </source>
</evidence>
<dbReference type="SMART" id="SM00636">
    <property type="entry name" value="Glyco_18"/>
    <property type="match status" value="1"/>
</dbReference>
<comment type="catalytic activity">
    <reaction evidence="1">
        <text>Random endo-hydrolysis of N-acetyl-beta-D-glucosaminide (1-&gt;4)-beta-linkages in chitin and chitodextrins.</text>
        <dbReference type="EC" id="3.2.1.14"/>
    </reaction>
</comment>
<reference evidence="10" key="2">
    <citation type="submission" date="2020-09" db="EMBL/GenBank/DDBJ databases">
        <authorList>
            <person name="Sun Q."/>
            <person name="Ohkuma M."/>
        </authorList>
    </citation>
    <scope>NUCLEOTIDE SEQUENCE</scope>
    <source>
        <strain evidence="10">JCM 4646</strain>
    </source>
</reference>
<keyword evidence="8" id="KW-0732">Signal</keyword>
<dbReference type="EMBL" id="BNBO01000005">
    <property type="protein sequence ID" value="GHH64519.1"/>
    <property type="molecule type" value="Genomic_DNA"/>
</dbReference>
<evidence type="ECO:0000256" key="8">
    <source>
        <dbReference type="SAM" id="SignalP"/>
    </source>
</evidence>
<comment type="caution">
    <text evidence="10">The sequence shown here is derived from an EMBL/GenBank/DDBJ whole genome shotgun (WGS) entry which is preliminary data.</text>
</comment>
<dbReference type="Gene3D" id="3.20.20.80">
    <property type="entry name" value="Glycosidases"/>
    <property type="match status" value="1"/>
</dbReference>
<evidence type="ECO:0000256" key="6">
    <source>
        <dbReference type="RuleBase" id="RU000489"/>
    </source>
</evidence>
<reference evidence="10" key="1">
    <citation type="journal article" date="2014" name="Int. J. Syst. Evol. Microbiol.">
        <title>Complete genome sequence of Corynebacterium casei LMG S-19264T (=DSM 44701T), isolated from a smear-ripened cheese.</title>
        <authorList>
            <consortium name="US DOE Joint Genome Institute (JGI-PGF)"/>
            <person name="Walter F."/>
            <person name="Albersmeier A."/>
            <person name="Kalinowski J."/>
            <person name="Ruckert C."/>
        </authorList>
    </citation>
    <scope>NUCLEOTIDE SEQUENCE</scope>
    <source>
        <strain evidence="10">JCM 4646</strain>
    </source>
</reference>
<evidence type="ECO:0000256" key="1">
    <source>
        <dbReference type="ARBA" id="ARBA00000822"/>
    </source>
</evidence>
<dbReference type="InterPro" id="IPR001579">
    <property type="entry name" value="Glyco_hydro_18_chit_AS"/>
</dbReference>
<dbReference type="AlphaFoldDB" id="A0A919FG28"/>
<gene>
    <name evidence="10" type="ORF">GCM10018781_15770</name>
</gene>
<evidence type="ECO:0000256" key="3">
    <source>
        <dbReference type="ARBA" id="ARBA00022801"/>
    </source>
</evidence>
<organism evidence="10 11">
    <name type="scientific">Kitasatospora indigofera</name>
    <dbReference type="NCBI Taxonomy" id="67307"/>
    <lineage>
        <taxon>Bacteria</taxon>
        <taxon>Bacillati</taxon>
        <taxon>Actinomycetota</taxon>
        <taxon>Actinomycetes</taxon>
        <taxon>Kitasatosporales</taxon>
        <taxon>Streptomycetaceae</taxon>
        <taxon>Kitasatospora</taxon>
    </lineage>
</organism>
<feature type="chain" id="PRO_5037931065" description="chitinase" evidence="8">
    <location>
        <begin position="28"/>
        <end position="441"/>
    </location>
</feature>
<evidence type="ECO:0000259" key="9">
    <source>
        <dbReference type="PROSITE" id="PS51910"/>
    </source>
</evidence>
<keyword evidence="11" id="KW-1185">Reference proteome</keyword>
<name>A0A919FG28_9ACTN</name>
<dbReference type="SUPFAM" id="SSF51445">
    <property type="entry name" value="(Trans)glycosidases"/>
    <property type="match status" value="1"/>
</dbReference>
<proteinExistence type="inferred from homology"/>
<accession>A0A919FG28</accession>
<evidence type="ECO:0000256" key="4">
    <source>
        <dbReference type="ARBA" id="ARBA00023024"/>
    </source>
</evidence>
<sequence>MRMPSRTAALLAALTVATLAAAPAAQAHDDHHAPRLKGQRVGYFTQWGIYSGFSAKKVQDSGQAGKLTVINYAFGNVSSDGTCFEANAAGVGDAWADYQRPVGAEESVDGVADTAEQPLKGNFNQLRKLKAKNPQLKSVISLGGWSWSKYFSDAALTDASRKKFVASCIDLYIKGNLPQLGSAEGGAGAGAGTFDGIDIDWEYPGGGGDAGNIVRPEDGRNYTLLMQEFRKQLDALSGRKGPHYLLTAAVASNEGRADQLELRKVAKSVDWLNLMTYDLHGSWDTLGPTNHNANLYADKADPATDNKFYSVDRVVQHYLDNGLPADKAVLGVPFYGYGWTGVPAGTRNGLFQPAAGLARGGSLPYNQIKDLPGKVSYDRQHGATWKYDGTEFWSFDTPELLTRKAEYSRWNDLAGVMAWALDNDDAQGSLVKALDKGLQGR</sequence>
<evidence type="ECO:0000256" key="7">
    <source>
        <dbReference type="RuleBase" id="RU004453"/>
    </source>
</evidence>
<keyword evidence="4" id="KW-0624">Polysaccharide degradation</keyword>
<dbReference type="InterPro" id="IPR029070">
    <property type="entry name" value="Chitinase_insertion_sf"/>
</dbReference>
<keyword evidence="4" id="KW-0119">Carbohydrate metabolism</keyword>
<dbReference type="PROSITE" id="PS51910">
    <property type="entry name" value="GH18_2"/>
    <property type="match status" value="1"/>
</dbReference>
<dbReference type="GO" id="GO:0005975">
    <property type="term" value="P:carbohydrate metabolic process"/>
    <property type="evidence" value="ECO:0007669"/>
    <property type="project" value="InterPro"/>
</dbReference>
<evidence type="ECO:0000313" key="10">
    <source>
        <dbReference type="EMBL" id="GHH64519.1"/>
    </source>
</evidence>
<dbReference type="CDD" id="cd06548">
    <property type="entry name" value="GH18_chitinase"/>
    <property type="match status" value="1"/>
</dbReference>
<dbReference type="PANTHER" id="PTHR11177">
    <property type="entry name" value="CHITINASE"/>
    <property type="match status" value="1"/>
</dbReference>
<comment type="similarity">
    <text evidence="7">Belongs to the glycosyl hydrolase 18 family.</text>
</comment>
<dbReference type="InterPro" id="IPR001223">
    <property type="entry name" value="Glyco_hydro18_cat"/>
</dbReference>